<dbReference type="RefSeq" id="WP_338605361.1">
    <property type="nucleotide sequence ID" value="NZ_AP028679.1"/>
</dbReference>
<feature type="transmembrane region" description="Helical" evidence="5">
    <location>
        <begin position="56"/>
        <end position="74"/>
    </location>
</feature>
<feature type="transmembrane region" description="Helical" evidence="5">
    <location>
        <begin position="9"/>
        <end position="28"/>
    </location>
</feature>
<dbReference type="PANTHER" id="PTHR11360:SF304">
    <property type="entry name" value="MFS DOMAIN-CONTAINING PROTEIN"/>
    <property type="match status" value="1"/>
</dbReference>
<dbReference type="Proteomes" id="UP001366166">
    <property type="component" value="Chromosome"/>
</dbReference>
<feature type="transmembrane region" description="Helical" evidence="5">
    <location>
        <begin position="81"/>
        <end position="98"/>
    </location>
</feature>
<dbReference type="CDD" id="cd17353">
    <property type="entry name" value="MFS_OFA_like"/>
    <property type="match status" value="1"/>
</dbReference>
<evidence type="ECO:0000313" key="8">
    <source>
        <dbReference type="Proteomes" id="UP001366166"/>
    </source>
</evidence>
<feature type="transmembrane region" description="Helical" evidence="5">
    <location>
        <begin position="261"/>
        <end position="280"/>
    </location>
</feature>
<evidence type="ECO:0000256" key="5">
    <source>
        <dbReference type="SAM" id="Phobius"/>
    </source>
</evidence>
<sequence>MEKVKNRGWSVATAGIGINLALGILYTWSMFKMAIKDSIVAGDGRFDWSLSSLNDPYAVCCLAFAFSMIFAGRLQDKFSPRITALIGGVLTGLGLMWISQSYSLWVWILGFGVLTGTGLGFGYASATPPAIKWFPAAKTGLIAGLVVSGFGLASVYIAPLSSYLIHTVGLSAAMMIFGGAFIVVVCGLSQFLVNPPAGYSPEAKPAGSAAVQAKGLDFAPSAMLRTKSFYLLWFTYFVGAGAGLMIIGNVAGMAKASLGDMAWVVVALMAVGNAGGRIVAGILSDKIGRTQTLAIMLCFQSLLLFSLMMVGKEQAIVMVMAAALVGFNYGTNLSLFPSATKDYFGLKNFGVNYGLVFTAWGVGGFVLPRVSQMIVAATGSYESAYLTAAVLLILGAGMTVVLDKPVSVEAEAPVPQPAAAPRAGSALTSMVRPGPLATGRPGLGHRSSYRRMIK</sequence>
<reference evidence="8" key="1">
    <citation type="journal article" date="2023" name="Arch. Microbiol.">
        <title>Desulfoferula mesophilus gen. nov. sp. nov., a mesophilic sulfate-reducing bacterium isolated from a brackish lake sediment.</title>
        <authorList>
            <person name="Watanabe T."/>
            <person name="Yabe T."/>
            <person name="Tsuji J.M."/>
            <person name="Fukui M."/>
        </authorList>
    </citation>
    <scope>NUCLEOTIDE SEQUENCE [LARGE SCALE GENOMIC DNA]</scope>
    <source>
        <strain evidence="8">12FAK</strain>
    </source>
</reference>
<feature type="transmembrane region" description="Helical" evidence="5">
    <location>
        <begin position="229"/>
        <end position="249"/>
    </location>
</feature>
<keyword evidence="1 5" id="KW-0812">Transmembrane</keyword>
<evidence type="ECO:0000256" key="1">
    <source>
        <dbReference type="ARBA" id="ARBA00022692"/>
    </source>
</evidence>
<feature type="transmembrane region" description="Helical" evidence="5">
    <location>
        <begin position="383"/>
        <end position="402"/>
    </location>
</feature>
<feature type="transmembrane region" description="Helical" evidence="5">
    <location>
        <begin position="316"/>
        <end position="337"/>
    </location>
</feature>
<dbReference type="InterPro" id="IPR050327">
    <property type="entry name" value="Proton-linked_MCT"/>
</dbReference>
<dbReference type="Pfam" id="PF07690">
    <property type="entry name" value="MFS_1"/>
    <property type="match status" value="1"/>
</dbReference>
<dbReference type="InterPro" id="IPR011701">
    <property type="entry name" value="MFS"/>
</dbReference>
<accession>A0AAU9EXU7</accession>
<feature type="transmembrane region" description="Helical" evidence="5">
    <location>
        <begin position="292"/>
        <end position="310"/>
    </location>
</feature>
<dbReference type="EMBL" id="AP028679">
    <property type="protein sequence ID" value="BEQ13607.1"/>
    <property type="molecule type" value="Genomic_DNA"/>
</dbReference>
<dbReference type="AlphaFoldDB" id="A0AAU9EXU7"/>
<gene>
    <name evidence="7" type="ORF">FAK_06730</name>
</gene>
<evidence type="ECO:0000256" key="3">
    <source>
        <dbReference type="ARBA" id="ARBA00023136"/>
    </source>
</evidence>
<feature type="transmembrane region" description="Helical" evidence="5">
    <location>
        <begin position="104"/>
        <end position="124"/>
    </location>
</feature>
<protein>
    <submittedName>
        <fullName evidence="7">MFS transporter</fullName>
    </submittedName>
</protein>
<evidence type="ECO:0000259" key="6">
    <source>
        <dbReference type="PROSITE" id="PS50850"/>
    </source>
</evidence>
<feature type="transmembrane region" description="Helical" evidence="5">
    <location>
        <begin position="136"/>
        <end position="157"/>
    </location>
</feature>
<keyword evidence="8" id="KW-1185">Reference proteome</keyword>
<dbReference type="Gene3D" id="1.20.1250.20">
    <property type="entry name" value="MFS general substrate transporter like domains"/>
    <property type="match status" value="2"/>
</dbReference>
<keyword evidence="2 5" id="KW-1133">Transmembrane helix</keyword>
<dbReference type="PANTHER" id="PTHR11360">
    <property type="entry name" value="MONOCARBOXYLATE TRANSPORTER"/>
    <property type="match status" value="1"/>
</dbReference>
<name>A0AAU9EXU7_9BACT</name>
<evidence type="ECO:0000256" key="2">
    <source>
        <dbReference type="ARBA" id="ARBA00022989"/>
    </source>
</evidence>
<dbReference type="InterPro" id="IPR020846">
    <property type="entry name" value="MFS_dom"/>
</dbReference>
<dbReference type="InterPro" id="IPR036259">
    <property type="entry name" value="MFS_trans_sf"/>
</dbReference>
<evidence type="ECO:0000313" key="7">
    <source>
        <dbReference type="EMBL" id="BEQ13607.1"/>
    </source>
</evidence>
<proteinExistence type="predicted"/>
<evidence type="ECO:0000256" key="4">
    <source>
        <dbReference type="SAM" id="MobiDB-lite"/>
    </source>
</evidence>
<feature type="region of interest" description="Disordered" evidence="4">
    <location>
        <begin position="418"/>
        <end position="454"/>
    </location>
</feature>
<dbReference type="PROSITE" id="PS50850">
    <property type="entry name" value="MFS"/>
    <property type="match status" value="1"/>
</dbReference>
<feature type="domain" description="Major facilitator superfamily (MFS) profile" evidence="6">
    <location>
        <begin position="1"/>
        <end position="407"/>
    </location>
</feature>
<dbReference type="KEGG" id="dmp:FAK_06730"/>
<feature type="transmembrane region" description="Helical" evidence="5">
    <location>
        <begin position="163"/>
        <end position="188"/>
    </location>
</feature>
<dbReference type="SUPFAM" id="SSF103473">
    <property type="entry name" value="MFS general substrate transporter"/>
    <property type="match status" value="1"/>
</dbReference>
<organism evidence="7 8">
    <name type="scientific">Desulfoferula mesophila</name>
    <dbReference type="NCBI Taxonomy" id="3058419"/>
    <lineage>
        <taxon>Bacteria</taxon>
        <taxon>Pseudomonadati</taxon>
        <taxon>Thermodesulfobacteriota</taxon>
        <taxon>Desulfarculia</taxon>
        <taxon>Desulfarculales</taxon>
        <taxon>Desulfarculaceae</taxon>
        <taxon>Desulfoferula</taxon>
    </lineage>
</organism>
<keyword evidence="3 5" id="KW-0472">Membrane</keyword>
<dbReference type="GO" id="GO:0022857">
    <property type="term" value="F:transmembrane transporter activity"/>
    <property type="evidence" value="ECO:0007669"/>
    <property type="project" value="InterPro"/>
</dbReference>
<feature type="transmembrane region" description="Helical" evidence="5">
    <location>
        <begin position="349"/>
        <end position="371"/>
    </location>
</feature>